<protein>
    <recommendedName>
        <fullName evidence="6">Reverse transcriptase</fullName>
    </recommendedName>
</protein>
<evidence type="ECO:0000259" key="3">
    <source>
        <dbReference type="PROSITE" id="PS50879"/>
    </source>
</evidence>
<dbReference type="EMBL" id="JBEHCU010011327">
    <property type="protein sequence ID" value="KAL1376879.1"/>
    <property type="molecule type" value="Genomic_DNA"/>
</dbReference>
<dbReference type="InterPro" id="IPR000477">
    <property type="entry name" value="RT_dom"/>
</dbReference>
<dbReference type="CDD" id="cd01650">
    <property type="entry name" value="RT_nLTR_like"/>
    <property type="match status" value="1"/>
</dbReference>
<dbReference type="SUPFAM" id="SSF56219">
    <property type="entry name" value="DNase I-like"/>
    <property type="match status" value="1"/>
</dbReference>
<dbReference type="Proteomes" id="UP001562425">
    <property type="component" value="Unassembled WGS sequence"/>
</dbReference>
<feature type="compositionally biased region" description="Polar residues" evidence="1">
    <location>
        <begin position="345"/>
        <end position="356"/>
    </location>
</feature>
<evidence type="ECO:0000313" key="5">
    <source>
        <dbReference type="Proteomes" id="UP001562425"/>
    </source>
</evidence>
<evidence type="ECO:0000259" key="2">
    <source>
        <dbReference type="PROSITE" id="PS50878"/>
    </source>
</evidence>
<dbReference type="PANTHER" id="PTHR36688:SF2">
    <property type="entry name" value="ENDONUCLEASE_EXONUCLEASE_PHOSPHATASE DOMAIN-CONTAINING PROTEIN"/>
    <property type="match status" value="1"/>
</dbReference>
<dbReference type="SUPFAM" id="SSF53098">
    <property type="entry name" value="Ribonuclease H-like"/>
    <property type="match status" value="1"/>
</dbReference>
<dbReference type="InterPro" id="IPR002156">
    <property type="entry name" value="RNaseH_domain"/>
</dbReference>
<sequence>MLASKLGAAAGTGRNASGKPEVPGAGTSSKKIISALTAQTGKKSSASTSTLSSTGSKNPGVENASDRIKSTVAYLEPVAYDLEGPKHPGEVGKLLFDAGFKDTKEITKIGRFRYKLDLKCEDDYERLLRVNLATVNLRVFLPTSLRESVLFVPNVPFDFDDEDMMENIECQHRVLKVERILRMRDGELVKTGNLKITIKGKEVPRSVRIYGCGFKAELYIFPVKQCKKCWRFGHTQTKCRGLVRCGNCGGSHDQGSSACPNPARCINCKKEHGAGDRNCPDRKRNIEINKEMAKRGILFAEAECLVPLAPNRFALLETEADELDQQGTSQNAAASSSTQQSNGSFRSARTFASVTEASFAGQDSDRNGGRKGKTAGEDRAPRNIENPLKATEFEAFVGQLRRIFLQQVQQKGWLQQVIALKDNLNSKLQGKLEGIELDRLLIENFNFITKRRKEGYGGVGILLEDTMQYEELDLPDVGPVEVVGVKILSGFDPINLISVYLPPTSRMTDEVKAGISKLFEFLGSIRGESIVGADLNGHHTDWSPEFSTCARGRLVKNLLDDSPMVLINNGDPTTIAAPGERNSAVDITLASASLARKLTWSVQDEDFGSYHRAIWIDIDSNVPVVKQTTRRINKQKVVDCLSAIQPQFIYSPNEMVEIFSEAVEEASFVVKNKKANYLKRWWTEEISELYEDKREALRQYNVRKTRTSYIELQKVRAKFKKAVRSAKRADVLELTEKIDESTPARQLWNIVKGIDTALSGGTRKKSVMERAKGEEFMEFYFSGRCLTVRLPEYETSQELEGFEMALKDAEILGALKRTKNHSAPGEDKISYDIIKQLSLGMQLKIAEMLSRVFVTEEIPERWRVTEVRPIPKKGANPNLPNSWRPIALMNVELKLINSVVKDRLAAIADINGLIPELSFGFRKHVSAVTCVNYVVNAVCEAKEYNQEVIVAFLDVKMAYDSVNTTKLLQILASQGIPEKLTSWLYEYLRHRVVRLETDEGVLERVVSEGLSQGCPVSPLLYNLYTAALHKLSNSSCKLVQFADDFAVIATGASLEMAEQALNRFLDELSNELKTLNLEVSPSKCAAIPFTCKRIDHLRIKMQGQVVQIVNTHRYLGYTLDRALKHRKHIEAVTAKAGERLGLVKLLAAKASVANPETLLKVGNALIRSRMEYGACIYGNAAKTNLSKLQVLQNSYVRIAMRYLKSTPIHVMLAEAGQIPMKLRTEALTKRELLRSTYFRTPLLRFTSETLSREIPNGSFFSEMAEKHADIIYQLHPSDKDVVKESRMVFFHKFDLCDYVHHTLGRETWKKQNVSEAVWRRAFQEVAEEKYKDYKRIYTDASKTEGGVALAVYDAYAQETHTESLNNNYSIMNAELRAVCLAVEHVKKKGYEKAVIFTDSKSACQSLTNTKALRENFIVWDIYKEVKGMRRGAVHIQWIPSHMGIQGNEIADQAARAKSFERQTEFIGIALGDAGIVSESEIWYSWCKEYKQLSQDKGRWHFRILKEPGRKVWFKHKQLTSVQIKALNRIRSGHTLTKERRALWRLELDNLCETCEEKEDLNHLLYYCPRLNNIRSEYQVLEYMKPLEEILVDECEEGMKQVVNFIKEAKIQI</sequence>
<feature type="domain" description="RNase H type-1" evidence="3">
    <location>
        <begin position="1330"/>
        <end position="1459"/>
    </location>
</feature>
<dbReference type="InterPro" id="IPR043502">
    <property type="entry name" value="DNA/RNA_pol_sf"/>
</dbReference>
<dbReference type="InterPro" id="IPR012337">
    <property type="entry name" value="RNaseH-like_sf"/>
</dbReference>
<keyword evidence="5" id="KW-1185">Reference proteome</keyword>
<evidence type="ECO:0008006" key="6">
    <source>
        <dbReference type="Google" id="ProtNLM"/>
    </source>
</evidence>
<dbReference type="InterPro" id="IPR052560">
    <property type="entry name" value="RdDP_mobile_element"/>
</dbReference>
<feature type="compositionally biased region" description="Low complexity" evidence="1">
    <location>
        <begin position="37"/>
        <end position="56"/>
    </location>
</feature>
<dbReference type="CDD" id="cd09276">
    <property type="entry name" value="Rnase_HI_RT_non_LTR"/>
    <property type="match status" value="1"/>
</dbReference>
<evidence type="ECO:0000256" key="1">
    <source>
        <dbReference type="SAM" id="MobiDB-lite"/>
    </source>
</evidence>
<feature type="region of interest" description="Disordered" evidence="1">
    <location>
        <begin position="1"/>
        <end position="64"/>
    </location>
</feature>
<dbReference type="PROSITE" id="PS50879">
    <property type="entry name" value="RNASE_H_1"/>
    <property type="match status" value="1"/>
</dbReference>
<reference evidence="4 5" key="1">
    <citation type="submission" date="2024-05" db="EMBL/GenBank/DDBJ databases">
        <title>Culex pipiens pipiens assembly and annotation.</title>
        <authorList>
            <person name="Alout H."/>
            <person name="Durand T."/>
        </authorList>
    </citation>
    <scope>NUCLEOTIDE SEQUENCE [LARGE SCALE GENOMIC DNA]</scope>
    <source>
        <strain evidence="4">HA-2024</strain>
        <tissue evidence="4">Whole body</tissue>
    </source>
</reference>
<proteinExistence type="predicted"/>
<feature type="compositionally biased region" description="Basic and acidic residues" evidence="1">
    <location>
        <begin position="363"/>
        <end position="382"/>
    </location>
</feature>
<dbReference type="InterPro" id="IPR036691">
    <property type="entry name" value="Endo/exonu/phosph_ase_sf"/>
</dbReference>
<comment type="caution">
    <text evidence="4">The sequence shown here is derived from an EMBL/GenBank/DDBJ whole genome shotgun (WGS) entry which is preliminary data.</text>
</comment>
<accession>A0ABD1CKF4</accession>
<dbReference type="GO" id="GO:0071897">
    <property type="term" value="P:DNA biosynthetic process"/>
    <property type="evidence" value="ECO:0007669"/>
    <property type="project" value="UniProtKB-ARBA"/>
</dbReference>
<dbReference type="PANTHER" id="PTHR36688">
    <property type="entry name" value="ENDO/EXONUCLEASE/PHOSPHATASE DOMAIN-CONTAINING PROTEIN"/>
    <property type="match status" value="1"/>
</dbReference>
<organism evidence="4 5">
    <name type="scientific">Culex pipiens pipiens</name>
    <name type="common">Northern house mosquito</name>
    <dbReference type="NCBI Taxonomy" id="38569"/>
    <lineage>
        <taxon>Eukaryota</taxon>
        <taxon>Metazoa</taxon>
        <taxon>Ecdysozoa</taxon>
        <taxon>Arthropoda</taxon>
        <taxon>Hexapoda</taxon>
        <taxon>Insecta</taxon>
        <taxon>Pterygota</taxon>
        <taxon>Neoptera</taxon>
        <taxon>Endopterygota</taxon>
        <taxon>Diptera</taxon>
        <taxon>Nematocera</taxon>
        <taxon>Culicoidea</taxon>
        <taxon>Culicidae</taxon>
        <taxon>Culicinae</taxon>
        <taxon>Culicini</taxon>
        <taxon>Culex</taxon>
        <taxon>Culex</taxon>
    </lineage>
</organism>
<feature type="compositionally biased region" description="Low complexity" evidence="1">
    <location>
        <begin position="325"/>
        <end position="344"/>
    </location>
</feature>
<dbReference type="GO" id="GO:0042575">
    <property type="term" value="C:DNA polymerase complex"/>
    <property type="evidence" value="ECO:0007669"/>
    <property type="project" value="UniProtKB-ARBA"/>
</dbReference>
<dbReference type="Gene3D" id="3.30.420.10">
    <property type="entry name" value="Ribonuclease H-like superfamily/Ribonuclease H"/>
    <property type="match status" value="1"/>
</dbReference>
<gene>
    <name evidence="4" type="ORF">pipiens_016626</name>
</gene>
<dbReference type="PROSITE" id="PS50878">
    <property type="entry name" value="RT_POL"/>
    <property type="match status" value="1"/>
</dbReference>
<dbReference type="Pfam" id="PF00078">
    <property type="entry name" value="RVT_1"/>
    <property type="match status" value="1"/>
</dbReference>
<dbReference type="SUPFAM" id="SSF56672">
    <property type="entry name" value="DNA/RNA polymerases"/>
    <property type="match status" value="1"/>
</dbReference>
<dbReference type="Pfam" id="PF00075">
    <property type="entry name" value="RNase_H"/>
    <property type="match status" value="1"/>
</dbReference>
<evidence type="ECO:0000313" key="4">
    <source>
        <dbReference type="EMBL" id="KAL1376879.1"/>
    </source>
</evidence>
<name>A0ABD1CKF4_CULPP</name>
<feature type="region of interest" description="Disordered" evidence="1">
    <location>
        <begin position="324"/>
        <end position="385"/>
    </location>
</feature>
<dbReference type="Pfam" id="PF14529">
    <property type="entry name" value="Exo_endo_phos_2"/>
    <property type="match status" value="1"/>
</dbReference>
<dbReference type="InterPro" id="IPR005135">
    <property type="entry name" value="Endo/exonuclease/phosphatase"/>
</dbReference>
<feature type="domain" description="Reverse transcriptase" evidence="2">
    <location>
        <begin position="851"/>
        <end position="1119"/>
    </location>
</feature>
<dbReference type="Gene3D" id="3.60.10.10">
    <property type="entry name" value="Endonuclease/exonuclease/phosphatase"/>
    <property type="match status" value="1"/>
</dbReference>
<dbReference type="InterPro" id="IPR036397">
    <property type="entry name" value="RNaseH_sf"/>
</dbReference>